<proteinExistence type="predicted"/>
<reference evidence="1" key="1">
    <citation type="journal article" date="2011" name="PLoS Biol.">
        <title>Gene gain and loss during evolution of obligate parasitism in the white rust pathogen of Arabidopsis thaliana.</title>
        <authorList>
            <person name="Kemen E."/>
            <person name="Gardiner A."/>
            <person name="Schultz-Larsen T."/>
            <person name="Kemen A.C."/>
            <person name="Balmuth A.L."/>
            <person name="Robert-Seilaniantz A."/>
            <person name="Bailey K."/>
            <person name="Holub E."/>
            <person name="Studholme D.J."/>
            <person name="Maclean D."/>
            <person name="Jones J.D."/>
        </authorList>
    </citation>
    <scope>NUCLEOTIDE SEQUENCE</scope>
</reference>
<organism evidence="1">
    <name type="scientific">Albugo laibachii Nc14</name>
    <dbReference type="NCBI Taxonomy" id="890382"/>
    <lineage>
        <taxon>Eukaryota</taxon>
        <taxon>Sar</taxon>
        <taxon>Stramenopiles</taxon>
        <taxon>Oomycota</taxon>
        <taxon>Peronosporomycetes</taxon>
        <taxon>Albuginales</taxon>
        <taxon>Albuginaceae</taxon>
        <taxon>Albugo</taxon>
    </lineage>
</organism>
<accession>F0X0S6</accession>
<protein>
    <submittedName>
        <fullName evidence="1">Uncharacterized protein AlNc14C516G12020</fullName>
    </submittedName>
</protein>
<name>F0X0S6_9STRA</name>
<dbReference type="AlphaFoldDB" id="F0X0S6"/>
<dbReference type="EMBL" id="FR824550">
    <property type="protein sequence ID" value="CCA27370.1"/>
    <property type="molecule type" value="Genomic_DNA"/>
</dbReference>
<sequence>MLKWIFSDIIYKEWWNAITIKNRNSVGSNADPSICDGKMLEAFEAHINPAQSMLLFTKPKKPKKTWTEHFLYLVSVAEVSGGAAEYMVLNNIVQYASEGMRVALMAKVDAHRTDYLQQAEELAHFAQALESGTKKLLPIGVSNVVRESRF</sequence>
<gene>
    <name evidence="1" type="primary">AlNc14C516G12020</name>
    <name evidence="1" type="ORF">ALNC14_135140</name>
</gene>
<dbReference type="HOGENOM" id="CLU_1743894_0_0_1"/>
<reference evidence="1" key="2">
    <citation type="submission" date="2011-02" db="EMBL/GenBank/DDBJ databases">
        <authorList>
            <person name="MacLean D."/>
        </authorList>
    </citation>
    <scope>NUCLEOTIDE SEQUENCE</scope>
</reference>
<evidence type="ECO:0000313" key="1">
    <source>
        <dbReference type="EMBL" id="CCA27370.1"/>
    </source>
</evidence>